<dbReference type="PANTHER" id="PTHR42879:SF2">
    <property type="entry name" value="3-OXOACYL-[ACYL-CARRIER-PROTEIN] REDUCTASE FABG"/>
    <property type="match status" value="1"/>
</dbReference>
<dbReference type="EMBL" id="QTTY01000026">
    <property type="protein sequence ID" value="REF25129.1"/>
    <property type="molecule type" value="Genomic_DNA"/>
</dbReference>
<evidence type="ECO:0000313" key="17">
    <source>
        <dbReference type="Proteomes" id="UP000596196"/>
    </source>
</evidence>
<gene>
    <name evidence="8" type="primary">fabG_7</name>
    <name evidence="9" type="synonym">phbB</name>
    <name evidence="8" type="ORF">BACWE_32180</name>
    <name evidence="5" type="ORF">bcere0026_11610</name>
    <name evidence="11" type="ORF">BWGO95_01231</name>
    <name evidence="6" type="ORF">BWGOE8_13350</name>
    <name evidence="10" type="ORF">DET55_12673</name>
    <name evidence="9" type="ORF">I6G81_07185</name>
    <name evidence="7" type="ORF">S3E15_02586</name>
</gene>
<evidence type="ECO:0000313" key="13">
    <source>
        <dbReference type="Proteomes" id="UP000194131"/>
    </source>
</evidence>
<evidence type="ECO:0000256" key="1">
    <source>
        <dbReference type="ARBA" id="ARBA00006484"/>
    </source>
</evidence>
<dbReference type="NCBIfam" id="TIGR01829">
    <property type="entry name" value="AcAcCoA_reduct"/>
    <property type="match status" value="1"/>
</dbReference>
<evidence type="ECO:0000313" key="7">
    <source>
        <dbReference type="EMBL" id="OSX96108.1"/>
    </source>
</evidence>
<evidence type="ECO:0000313" key="10">
    <source>
        <dbReference type="EMBL" id="REF25129.1"/>
    </source>
</evidence>
<dbReference type="EC" id="1.1.1.36" evidence="7"/>
<evidence type="ECO:0000313" key="15">
    <source>
        <dbReference type="Proteomes" id="UP000236165"/>
    </source>
</evidence>
<dbReference type="RefSeq" id="WP_000250406.1">
    <property type="nucleotide sequence ID" value="NZ_CM000719.1"/>
</dbReference>
<dbReference type="EMBL" id="CP065877">
    <property type="protein sequence ID" value="QQA17239.1"/>
    <property type="molecule type" value="Genomic_DNA"/>
</dbReference>
<dbReference type="InterPro" id="IPR011283">
    <property type="entry name" value="Acetoacetyl-CoA_reductase"/>
</dbReference>
<accession>C2XR52</accession>
<dbReference type="EMBL" id="MKZQ01000035">
    <property type="protein sequence ID" value="PJN70178.1"/>
    <property type="molecule type" value="Genomic_DNA"/>
</dbReference>
<reference evidence="6 12" key="2">
    <citation type="submission" date="2016-05" db="EMBL/GenBank/DDBJ databases">
        <title>Bacillus thuringiensis and Bacillus weihenstephanensis as novel biocontrol agents of wilt causing Verticillium species.</title>
        <authorList>
            <person name="Hollensteiner J."/>
            <person name="Wemheuer F."/>
            <person name="Harting R."/>
            <person name="Kolarzyk A."/>
            <person name="Diaz-Valerio S."/>
            <person name="Poehlein A."/>
            <person name="Brzuszkiewicz E."/>
            <person name="Nesemann K."/>
            <person name="Braus-Stromeyer S."/>
            <person name="Braus G."/>
            <person name="Daniel R."/>
            <person name="Liesegang H."/>
        </authorList>
    </citation>
    <scope>NUCLEOTIDE SEQUENCE [LARGE SCALE GENOMIC DNA]</scope>
    <source>
        <strain evidence="6 12">GOE8</strain>
    </source>
</reference>
<dbReference type="AlphaFoldDB" id="A0A084J539"/>
<dbReference type="Proteomes" id="UP000175706">
    <property type="component" value="Unassembled WGS sequence"/>
</dbReference>
<dbReference type="Proteomes" id="UP000256530">
    <property type="component" value="Unassembled WGS sequence"/>
</dbReference>
<proteinExistence type="inferred from homology"/>
<dbReference type="FunFam" id="3.40.50.720:FF:000140">
    <property type="entry name" value="3-oxoacyl-[acyl-carrier-protein] reductase"/>
    <property type="match status" value="1"/>
</dbReference>
<dbReference type="GO" id="GO:0005737">
    <property type="term" value="C:cytoplasm"/>
    <property type="evidence" value="ECO:0007669"/>
    <property type="project" value="InterPro"/>
</dbReference>
<dbReference type="PATRIC" id="fig|86662.25.peg.1314"/>
<dbReference type="Proteomes" id="UP000001753">
    <property type="component" value="Chromosome"/>
</dbReference>
<keyword evidence="2 7" id="KW-0560">Oxidoreductase</keyword>
<accession>C2PT77</accession>
<dbReference type="Proteomes" id="UP000236165">
    <property type="component" value="Unassembled WGS sequence"/>
</dbReference>
<name>A0A084J539_BACMY</name>
<evidence type="ECO:0000313" key="14">
    <source>
        <dbReference type="Proteomes" id="UP000195696"/>
    </source>
</evidence>
<evidence type="ECO:0000313" key="6">
    <source>
        <dbReference type="EMBL" id="OFD82749.1"/>
    </source>
</evidence>
<dbReference type="EMBL" id="ACMP01000044">
    <property type="protein sequence ID" value="EEL71898.1"/>
    <property type="molecule type" value="Genomic_DNA"/>
</dbReference>
<evidence type="ECO:0000313" key="9">
    <source>
        <dbReference type="EMBL" id="QQA17239.1"/>
    </source>
</evidence>
<evidence type="ECO:0000313" key="8">
    <source>
        <dbReference type="EMBL" id="PJN70178.1"/>
    </source>
</evidence>
<dbReference type="InterPro" id="IPR002347">
    <property type="entry name" value="SDR_fam"/>
</dbReference>
<dbReference type="Proteomes" id="UP000596196">
    <property type="component" value="Chromosome"/>
</dbReference>
<reference evidence="5" key="1">
    <citation type="journal article" date="2012" name="Genome Res.">
        <title>Genomic characterization of the Bacillus cereus sensu lato species: Backdrop to the evolution of Bacillus anthracis.</title>
        <authorList>
            <person name="Zwick M.E."/>
            <person name="Joseph S.J."/>
            <person name="Didelot X."/>
            <person name="Chen P.E."/>
            <person name="Bishop-Lilly K.A."/>
            <person name="Stewart A.C."/>
            <person name="Willner K."/>
            <person name="Nolan N."/>
            <person name="Lentz S."/>
            <person name="Thomason M.K."/>
            <person name="Sozhamannan S."/>
            <person name="Mateczun A.J."/>
            <person name="Du L."/>
            <person name="Read T.D."/>
        </authorList>
    </citation>
    <scope>NUCLEOTIDE SEQUENCE [LARGE SCALE GENOMIC DNA]</scope>
    <source>
        <strain evidence="5">AH603</strain>
    </source>
</reference>
<dbReference type="NCBIfam" id="NF009464">
    <property type="entry name" value="PRK12824.1"/>
    <property type="match status" value="1"/>
</dbReference>
<dbReference type="SMART" id="SM00822">
    <property type="entry name" value="PKS_KR"/>
    <property type="match status" value="1"/>
</dbReference>
<dbReference type="Pfam" id="PF00106">
    <property type="entry name" value="adh_short"/>
    <property type="match status" value="1"/>
</dbReference>
<dbReference type="NCBIfam" id="NF009466">
    <property type="entry name" value="PRK12826.1-2"/>
    <property type="match status" value="1"/>
</dbReference>
<dbReference type="InterPro" id="IPR057326">
    <property type="entry name" value="KR_dom"/>
</dbReference>
<evidence type="ECO:0000259" key="4">
    <source>
        <dbReference type="SMART" id="SM00822"/>
    </source>
</evidence>
<evidence type="ECO:0000256" key="3">
    <source>
        <dbReference type="RuleBase" id="RU000363"/>
    </source>
</evidence>
<dbReference type="EMBL" id="FMAK01000025">
    <property type="protein sequence ID" value="SCB67109.1"/>
    <property type="molecule type" value="Genomic_DNA"/>
</dbReference>
<dbReference type="Proteomes" id="UP000194131">
    <property type="component" value="Unassembled WGS sequence"/>
</dbReference>
<protein>
    <submittedName>
        <fullName evidence="5 10">3-oxoacyl-[acyl-carrier-protein] reductase</fullName>
    </submittedName>
    <submittedName>
        <fullName evidence="8">3-oxoacyl-[acyl-carrier-protein] reductase FabG</fullName>
        <ecNumber evidence="8">1.1.1.100</ecNumber>
    </submittedName>
    <submittedName>
        <fullName evidence="6">Acetoacetyl-CoA reductase</fullName>
        <ecNumber evidence="7">1.1.1.36</ecNumber>
    </submittedName>
</protein>
<reference evidence="10 16" key="6">
    <citation type="submission" date="2018-08" db="EMBL/GenBank/DDBJ databases">
        <title>Freshwater and sediment microbial communities from various areas in North America, analyzing microbe dynamics in response to fracking.</title>
        <authorList>
            <person name="Lamendella R."/>
        </authorList>
    </citation>
    <scope>NUCLEOTIDE SEQUENCE [LARGE SCALE GENOMIC DNA]</scope>
    <source>
        <strain evidence="10 16">DB-1</strain>
    </source>
</reference>
<sequence length="247" mass="26506">MVQLNGKVAIVTGGAKGIGKAITVALAEEGAKVVINYNSSKEAAENLVNELGKEGHDVYAVQADVSKVEDANRLVEEAVNHFGKVDILVNNAGITRDRTFKKLNREDWERVIDVNLSSVFNTTSAVLPYISEAEEGRIISISSIIGQAGGFGQTNYSAAKAGMLGFTKSLALELARTNVTVNAICPGFIDTEMVAEVPEEVRQKIVAKIPKKRFGQADEIAKGVVYLCRDGAYITGQQLNINGGLYM</sequence>
<dbReference type="Gene3D" id="3.40.50.720">
    <property type="entry name" value="NAD(P)-binding Rossmann-like Domain"/>
    <property type="match status" value="1"/>
</dbReference>
<evidence type="ECO:0000313" key="11">
    <source>
        <dbReference type="EMBL" id="SCB67109.1"/>
    </source>
</evidence>
<dbReference type="PRINTS" id="PR00080">
    <property type="entry name" value="SDRFAMILY"/>
</dbReference>
<dbReference type="GeneID" id="92883088"/>
<evidence type="ECO:0000256" key="2">
    <source>
        <dbReference type="ARBA" id="ARBA00023002"/>
    </source>
</evidence>
<dbReference type="InterPro" id="IPR020904">
    <property type="entry name" value="Sc_DH/Rdtase_CS"/>
</dbReference>
<reference evidence="8 15" key="4">
    <citation type="submission" date="2016-10" db="EMBL/GenBank/DDBJ databases">
        <title>Genome Sequence of Bacillus weihenstephanensis GM6LP.</title>
        <authorList>
            <person name="Poehlein A."/>
            <person name="Wemheuer F."/>
            <person name="Hollensteiner J."/>
            <person name="Wemheuer B."/>
        </authorList>
    </citation>
    <scope>NUCLEOTIDE SEQUENCE [LARGE SCALE GENOMIC DNA]</scope>
    <source>
        <strain evidence="8 15">GM6LP</strain>
    </source>
</reference>
<comment type="similarity">
    <text evidence="1 3">Belongs to the short-chain dehydrogenases/reductases (SDR) family.</text>
</comment>
<feature type="domain" description="Ketoreductase" evidence="4">
    <location>
        <begin position="7"/>
        <end position="187"/>
    </location>
</feature>
<dbReference type="GO" id="GO:0042619">
    <property type="term" value="P:poly-hydroxybutyrate biosynthetic process"/>
    <property type="evidence" value="ECO:0007669"/>
    <property type="project" value="InterPro"/>
</dbReference>
<dbReference type="PRINTS" id="PR00081">
    <property type="entry name" value="GDHRDH"/>
</dbReference>
<dbReference type="Proteomes" id="UP000195696">
    <property type="component" value="Unassembled WGS sequence"/>
</dbReference>
<accession>A0A0B5RUX6</accession>
<dbReference type="InterPro" id="IPR036291">
    <property type="entry name" value="NAD(P)-bd_dom_sf"/>
</dbReference>
<dbReference type="GO" id="GO:0032787">
    <property type="term" value="P:monocarboxylic acid metabolic process"/>
    <property type="evidence" value="ECO:0007669"/>
    <property type="project" value="UniProtKB-ARBA"/>
</dbReference>
<dbReference type="InterPro" id="IPR050259">
    <property type="entry name" value="SDR"/>
</dbReference>
<dbReference type="EC" id="1.1.1.100" evidence="8"/>
<accession>A0A084J539</accession>
<evidence type="ECO:0000313" key="12">
    <source>
        <dbReference type="Proteomes" id="UP000175706"/>
    </source>
</evidence>
<reference evidence="7 13" key="5">
    <citation type="submission" date="2016-12" db="EMBL/GenBank/DDBJ databases">
        <title>Genome Sequences of Twelve Sporeforming Bacillus Species Isolated from Foods.</title>
        <authorList>
            <person name="De Jong A."/>
            <person name="Holsappel S."/>
            <person name="Kuipers O.P."/>
        </authorList>
    </citation>
    <scope>NUCLEOTIDE SEQUENCE [LARGE SCALE GENOMIC DNA]</scope>
    <source>
        <strain evidence="7 13">S3E15</strain>
    </source>
</reference>
<dbReference type="PANTHER" id="PTHR42879">
    <property type="entry name" value="3-OXOACYL-(ACYL-CARRIER-PROTEIN) REDUCTASE"/>
    <property type="match status" value="1"/>
</dbReference>
<reference evidence="11 14" key="3">
    <citation type="submission" date="2016-08" db="EMBL/GenBank/DDBJ databases">
        <authorList>
            <person name="Seilhamer J.J."/>
        </authorList>
    </citation>
    <scope>NUCLEOTIDE SEQUENCE [LARGE SCALE GENOMIC DNA]</scope>
    <source>
        <strain evidence="11 14">SDA_GO95</strain>
    </source>
</reference>
<dbReference type="NCBIfam" id="NF009546">
    <property type="entry name" value="PRK12935.1"/>
    <property type="match status" value="1"/>
</dbReference>
<dbReference type="EMBL" id="LXLT01000018">
    <property type="protein sequence ID" value="OFD82749.1"/>
    <property type="molecule type" value="Genomic_DNA"/>
</dbReference>
<dbReference type="EMBL" id="MRWU01000002">
    <property type="protein sequence ID" value="OSX96108.1"/>
    <property type="molecule type" value="Genomic_DNA"/>
</dbReference>
<keyword evidence="17" id="KW-1185">Reference proteome</keyword>
<dbReference type="SUPFAM" id="SSF51735">
    <property type="entry name" value="NAD(P)-binding Rossmann-fold domains"/>
    <property type="match status" value="1"/>
</dbReference>
<dbReference type="PROSITE" id="PS00061">
    <property type="entry name" value="ADH_SHORT"/>
    <property type="match status" value="1"/>
</dbReference>
<reference evidence="9 17" key="7">
    <citation type="submission" date="2020-12" db="EMBL/GenBank/DDBJ databases">
        <title>FDA dAtabase for Regulatory Grade micrObial Sequences (FDA-ARGOS): Supporting development and validation of Infectious Disease Dx tests.</title>
        <authorList>
            <person name="Nelson B."/>
            <person name="Plummer A."/>
            <person name="Tallon L."/>
            <person name="Sadzewicz L."/>
            <person name="Zhao X."/>
            <person name="Boylan J."/>
            <person name="Ott S."/>
            <person name="Bowen H."/>
            <person name="Vavikolanu K."/>
            <person name="Mehta A."/>
            <person name="Aluvathingal J."/>
            <person name="Nadendla S."/>
            <person name="Myers T."/>
            <person name="Yan Y."/>
            <person name="Sichtig H."/>
        </authorList>
    </citation>
    <scope>NUCLEOTIDE SEQUENCE [LARGE SCALE GENOMIC DNA]</scope>
    <source>
        <strain evidence="9 17">FDAARGOS_924</strain>
    </source>
</reference>
<dbReference type="HOGENOM" id="CLU_010194_1_3_9"/>
<dbReference type="NCBIfam" id="NF005559">
    <property type="entry name" value="PRK07231.1"/>
    <property type="match status" value="1"/>
</dbReference>
<dbReference type="KEGG" id="bmyo:BG05_4582"/>
<evidence type="ECO:0000313" key="5">
    <source>
        <dbReference type="EMBL" id="EEL71898.1"/>
    </source>
</evidence>
<dbReference type="GO" id="GO:0018454">
    <property type="term" value="F:acetoacetyl-CoA reductase activity"/>
    <property type="evidence" value="ECO:0007669"/>
    <property type="project" value="UniProtKB-EC"/>
</dbReference>
<evidence type="ECO:0000313" key="16">
    <source>
        <dbReference type="Proteomes" id="UP000256530"/>
    </source>
</evidence>
<dbReference type="GO" id="GO:0004316">
    <property type="term" value="F:3-oxoacyl-[acyl-carrier-protein] reductase (NADPH) activity"/>
    <property type="evidence" value="ECO:0007669"/>
    <property type="project" value="UniProtKB-EC"/>
</dbReference>
<organism evidence="5">
    <name type="scientific">Bacillus mycoides</name>
    <dbReference type="NCBI Taxonomy" id="1405"/>
    <lineage>
        <taxon>Bacteria</taxon>
        <taxon>Bacillati</taxon>
        <taxon>Bacillota</taxon>
        <taxon>Bacilli</taxon>
        <taxon>Bacillales</taxon>
        <taxon>Bacillaceae</taxon>
        <taxon>Bacillus</taxon>
        <taxon>Bacillus cereus group</taxon>
    </lineage>
</organism>